<dbReference type="PANTHER" id="PTHR23331">
    <property type="entry name" value="CXYORF1"/>
    <property type="match status" value="1"/>
</dbReference>
<accession>A0A8K0EV65</accession>
<dbReference type="InterPro" id="IPR028290">
    <property type="entry name" value="WASH1"/>
</dbReference>
<dbReference type="Proteomes" id="UP000838412">
    <property type="component" value="Chromosome 5"/>
</dbReference>
<proteinExistence type="inferred from homology"/>
<evidence type="ECO:0000259" key="6">
    <source>
        <dbReference type="PROSITE" id="PS51082"/>
    </source>
</evidence>
<dbReference type="AlphaFoldDB" id="A0A8K0EV65"/>
<feature type="region of interest" description="Disordered" evidence="5">
    <location>
        <begin position="265"/>
        <end position="481"/>
    </location>
</feature>
<dbReference type="OrthoDB" id="307871at2759"/>
<dbReference type="PRINTS" id="PR01217">
    <property type="entry name" value="PRICHEXTENSN"/>
</dbReference>
<reference evidence="7" key="1">
    <citation type="submission" date="2022-01" db="EMBL/GenBank/DDBJ databases">
        <authorList>
            <person name="Braso-Vives M."/>
        </authorList>
    </citation>
    <scope>NUCLEOTIDE SEQUENCE</scope>
</reference>
<evidence type="ECO:0000256" key="4">
    <source>
        <dbReference type="ARBA" id="ARBA00023203"/>
    </source>
</evidence>
<dbReference type="PANTHER" id="PTHR23331:SF1">
    <property type="entry name" value="WASH COMPLEX SUBUNIT 1"/>
    <property type="match status" value="1"/>
</dbReference>
<dbReference type="InterPro" id="IPR021854">
    <property type="entry name" value="WASH1_WAHD"/>
</dbReference>
<dbReference type="Pfam" id="PF11945">
    <property type="entry name" value="WASH_WAHD"/>
    <property type="match status" value="1"/>
</dbReference>
<name>A0A8K0EV65_BRALA</name>
<dbReference type="GO" id="GO:0071203">
    <property type="term" value="C:WASH complex"/>
    <property type="evidence" value="ECO:0007669"/>
    <property type="project" value="InterPro"/>
</dbReference>
<evidence type="ECO:0000313" key="8">
    <source>
        <dbReference type="Proteomes" id="UP000838412"/>
    </source>
</evidence>
<dbReference type="GO" id="GO:0032456">
    <property type="term" value="P:endocytic recycling"/>
    <property type="evidence" value="ECO:0007669"/>
    <property type="project" value="TreeGrafter"/>
</dbReference>
<dbReference type="GO" id="GO:0042147">
    <property type="term" value="P:retrograde transport, endosome to Golgi"/>
    <property type="evidence" value="ECO:0007669"/>
    <property type="project" value="TreeGrafter"/>
</dbReference>
<evidence type="ECO:0000256" key="1">
    <source>
        <dbReference type="ARBA" id="ARBA00004146"/>
    </source>
</evidence>
<dbReference type="GO" id="GO:0055038">
    <property type="term" value="C:recycling endosome membrane"/>
    <property type="evidence" value="ECO:0007669"/>
    <property type="project" value="UniProtKB-SubCell"/>
</dbReference>
<gene>
    <name evidence="7" type="primary">WASHC1</name>
    <name evidence="7" type="ORF">BLAG_LOCUS18823</name>
</gene>
<dbReference type="InterPro" id="IPR003124">
    <property type="entry name" value="WH2_dom"/>
</dbReference>
<keyword evidence="8" id="KW-1185">Reference proteome</keyword>
<evidence type="ECO:0000313" key="7">
    <source>
        <dbReference type="EMBL" id="CAH1264463.1"/>
    </source>
</evidence>
<feature type="compositionally biased region" description="Pro residues" evidence="5">
    <location>
        <begin position="288"/>
        <end position="357"/>
    </location>
</feature>
<dbReference type="GO" id="GO:0043015">
    <property type="term" value="F:gamma-tubulin binding"/>
    <property type="evidence" value="ECO:0007669"/>
    <property type="project" value="TreeGrafter"/>
</dbReference>
<dbReference type="GO" id="GO:0005829">
    <property type="term" value="C:cytosol"/>
    <property type="evidence" value="ECO:0007669"/>
    <property type="project" value="GOC"/>
</dbReference>
<dbReference type="GO" id="GO:0031901">
    <property type="term" value="C:early endosome membrane"/>
    <property type="evidence" value="ECO:0007669"/>
    <property type="project" value="UniProtKB-SubCell"/>
</dbReference>
<feature type="domain" description="WH2" evidence="6">
    <location>
        <begin position="366"/>
        <end position="388"/>
    </location>
</feature>
<protein>
    <submittedName>
        <fullName evidence="7">WASHC1 protein</fullName>
    </submittedName>
</protein>
<evidence type="ECO:0000256" key="5">
    <source>
        <dbReference type="SAM" id="MobiDB-lite"/>
    </source>
</evidence>
<organism evidence="7 8">
    <name type="scientific">Branchiostoma lanceolatum</name>
    <name type="common">Common lancelet</name>
    <name type="synonym">Amphioxus lanceolatum</name>
    <dbReference type="NCBI Taxonomy" id="7740"/>
    <lineage>
        <taxon>Eukaryota</taxon>
        <taxon>Metazoa</taxon>
        <taxon>Chordata</taxon>
        <taxon>Cephalochordata</taxon>
        <taxon>Leptocardii</taxon>
        <taxon>Amphioxiformes</taxon>
        <taxon>Branchiostomatidae</taxon>
        <taxon>Branchiostoma</taxon>
    </lineage>
</organism>
<sequence>MEGRSQVYNIPVVQPDLRREETIRQIVDALDYLDKVANDVFDRISTRVADNRTRLQAVNSRISTAQAKINAIQGSRKATKVFSSAKYPASDELQEYTSLFNGQAKLLEPRRTSYHLQTKHPAVDDRVLKEKLQYYNVHLNIKKQDKAVDAKEGLGRLPRNINSVSSLLLFNTAENPYKKYVTLDPLGVVTKTRKDIEEEEEGLADAPSTITNREQLERIQAENYFYIPNMGEVPEIDVPNLLPDLPGVADDLAYSADLGPGIAPSVPSVIPDLPSIVPDEMTPSGPAGGPPGPPPPTDAAPPPPPPPPAAGPPPPPPPPGPGGPPPPPPPPPPAPDTAGGPPPPPPPAAAPPPPPKDAPAAVSSDGRTDLMAAIRAAGGAGKVKLKSAKDLKTERKKQKGEAKVAPVSSGGDLMSDLASKLSMRRKGISGTKQAGGDDDKRGGAAAPPSGGGSAMDRISAMIPAPSSGGDDAGGHDDDDWD</sequence>
<keyword evidence="4" id="KW-0009">Actin-binding</keyword>
<evidence type="ECO:0000256" key="2">
    <source>
        <dbReference type="ARBA" id="ARBA00004565"/>
    </source>
</evidence>
<dbReference type="GO" id="GO:0006887">
    <property type="term" value="P:exocytosis"/>
    <property type="evidence" value="ECO:0007669"/>
    <property type="project" value="TreeGrafter"/>
</dbReference>
<dbReference type="GO" id="GO:0003779">
    <property type="term" value="F:actin binding"/>
    <property type="evidence" value="ECO:0007669"/>
    <property type="project" value="UniProtKB-KW"/>
</dbReference>
<dbReference type="PROSITE" id="PS51082">
    <property type="entry name" value="WH2"/>
    <property type="match status" value="1"/>
</dbReference>
<comment type="subcellular location">
    <subcellularLocation>
        <location evidence="1">Early endosome membrane</location>
    </subcellularLocation>
    <subcellularLocation>
        <location evidence="2">Recycling endosome membrane</location>
    </subcellularLocation>
</comment>
<evidence type="ECO:0000256" key="3">
    <source>
        <dbReference type="ARBA" id="ARBA00005602"/>
    </source>
</evidence>
<dbReference type="GO" id="GO:0043014">
    <property type="term" value="F:alpha-tubulin binding"/>
    <property type="evidence" value="ECO:0007669"/>
    <property type="project" value="InterPro"/>
</dbReference>
<comment type="similarity">
    <text evidence="3">Belongs to the WASH1 family.</text>
</comment>
<dbReference type="EMBL" id="OV696690">
    <property type="protein sequence ID" value="CAH1264463.1"/>
    <property type="molecule type" value="Genomic_DNA"/>
</dbReference>
<dbReference type="GO" id="GO:0034314">
    <property type="term" value="P:Arp2/3 complex-mediated actin nucleation"/>
    <property type="evidence" value="ECO:0007669"/>
    <property type="project" value="InterPro"/>
</dbReference>